<reference evidence="1 2" key="1">
    <citation type="submission" date="2012-12" db="EMBL/GenBank/DDBJ databases">
        <title>Genome Assembly of Photobacterium sp. AK15.</title>
        <authorList>
            <person name="Khatri I."/>
            <person name="Vaidya B."/>
            <person name="Srinivas T.N.R."/>
            <person name="Subramanian S."/>
            <person name="Pinnaka A."/>
        </authorList>
    </citation>
    <scope>NUCLEOTIDE SEQUENCE [LARGE SCALE GENOMIC DNA]</scope>
    <source>
        <strain evidence="1 2">AK15</strain>
    </source>
</reference>
<evidence type="ECO:0000313" key="2">
    <source>
        <dbReference type="Proteomes" id="UP000011134"/>
    </source>
</evidence>
<comment type="caution">
    <text evidence="1">The sequence shown here is derived from an EMBL/GenBank/DDBJ whole genome shotgun (WGS) entry which is preliminary data.</text>
</comment>
<dbReference type="Proteomes" id="UP000011134">
    <property type="component" value="Unassembled WGS sequence"/>
</dbReference>
<protein>
    <submittedName>
        <fullName evidence="1">Uncharacterized protein</fullName>
    </submittedName>
</protein>
<organism evidence="1 2">
    <name type="scientific">Photobacterium marinum</name>
    <dbReference type="NCBI Taxonomy" id="1056511"/>
    <lineage>
        <taxon>Bacteria</taxon>
        <taxon>Pseudomonadati</taxon>
        <taxon>Pseudomonadota</taxon>
        <taxon>Gammaproteobacteria</taxon>
        <taxon>Vibrionales</taxon>
        <taxon>Vibrionaceae</taxon>
        <taxon>Photobacterium</taxon>
    </lineage>
</organism>
<name>L8JAC1_9GAMM</name>
<keyword evidence="2" id="KW-1185">Reference proteome</keyword>
<dbReference type="AlphaFoldDB" id="L8JAC1"/>
<dbReference type="EMBL" id="AMZO01000016">
    <property type="protein sequence ID" value="ELR65731.1"/>
    <property type="molecule type" value="Genomic_DNA"/>
</dbReference>
<dbReference type="PATRIC" id="fig|1056511.3.peg.2308"/>
<proteinExistence type="predicted"/>
<accession>L8JAC1</accession>
<gene>
    <name evidence="1" type="ORF">C942_00816</name>
</gene>
<sequence length="41" mass="4387">MVSDSSGKDGFSDFHSGFTTTSLLDAFKTEVLTAQGIRFGQ</sequence>
<evidence type="ECO:0000313" key="1">
    <source>
        <dbReference type="EMBL" id="ELR65731.1"/>
    </source>
</evidence>